<feature type="transmembrane region" description="Helical" evidence="1">
    <location>
        <begin position="35"/>
        <end position="55"/>
    </location>
</feature>
<feature type="transmembrane region" description="Helical" evidence="1">
    <location>
        <begin position="12"/>
        <end position="29"/>
    </location>
</feature>
<protein>
    <submittedName>
        <fullName evidence="3">G_PROTEIN_RECEP_F1_2 domain-containing protein</fullName>
    </submittedName>
</protein>
<feature type="transmembrane region" description="Helical" evidence="1">
    <location>
        <begin position="85"/>
        <end position="110"/>
    </location>
</feature>
<sequence length="133" mass="14754">LLNAYFNSLITSFHITFSIKVICTVTAIYSGQSNLIWITSAILIILTTIVLYAALSRNNHIVCHSIVPPSILATRNFKLLQTLKLIVAFIGLGHLAALLICMSSLLFAFAEMPKFYIECYGGSLINIRISCNW</sequence>
<keyword evidence="1" id="KW-1133">Transmembrane helix</keyword>
<proteinExistence type="predicted"/>
<dbReference type="STRING" id="1147741.A0A0R3RHB1"/>
<name>A0A0R3RHB1_9BILA</name>
<evidence type="ECO:0000256" key="1">
    <source>
        <dbReference type="SAM" id="Phobius"/>
    </source>
</evidence>
<keyword evidence="2" id="KW-1185">Reference proteome</keyword>
<reference evidence="3" key="1">
    <citation type="submission" date="2017-02" db="UniProtKB">
        <authorList>
            <consortium name="WormBaseParasite"/>
        </authorList>
    </citation>
    <scope>IDENTIFICATION</scope>
</reference>
<evidence type="ECO:0000313" key="3">
    <source>
        <dbReference type="WBParaSite" id="EEL_0000082501-mRNA-1"/>
    </source>
</evidence>
<organism evidence="2 3">
    <name type="scientific">Elaeophora elaphi</name>
    <dbReference type="NCBI Taxonomy" id="1147741"/>
    <lineage>
        <taxon>Eukaryota</taxon>
        <taxon>Metazoa</taxon>
        <taxon>Ecdysozoa</taxon>
        <taxon>Nematoda</taxon>
        <taxon>Chromadorea</taxon>
        <taxon>Rhabditida</taxon>
        <taxon>Spirurina</taxon>
        <taxon>Spiruromorpha</taxon>
        <taxon>Filarioidea</taxon>
        <taxon>Onchocercidae</taxon>
        <taxon>Elaeophora</taxon>
    </lineage>
</organism>
<dbReference type="AlphaFoldDB" id="A0A0R3RHB1"/>
<accession>A0A0R3RHB1</accession>
<keyword evidence="1" id="KW-0812">Transmembrane</keyword>
<keyword evidence="1" id="KW-0472">Membrane</keyword>
<dbReference type="Proteomes" id="UP000050640">
    <property type="component" value="Unplaced"/>
</dbReference>
<dbReference type="WBParaSite" id="EEL_0000082501-mRNA-1">
    <property type="protein sequence ID" value="EEL_0000082501-mRNA-1"/>
    <property type="gene ID" value="EEL_0000082501"/>
</dbReference>
<evidence type="ECO:0000313" key="2">
    <source>
        <dbReference type="Proteomes" id="UP000050640"/>
    </source>
</evidence>